<sequence length="253" mass="27279">MAPALTAVYAKVRSWAASITSPSSTHASGMLIILGILAAVTDAQSVKEPIRVHHPKVASSRSQAAAASDPNAAGSSDKLGANHEGGADAQQINSQEMMYYLAMGMLVSQGLIRLITFISNRREAAALAAQKKNDDLLQDDTNNEDNDSATAGAKKTKRKGLSLNALEDLDEEMLKQKRKEHLAALGDNASLLGSDSEDDDYEQSDEESSSEEELEEEEEESEEDEEAVEDSESEGEIERRRRVLAAGDAEIEE</sequence>
<feature type="compositionally biased region" description="Low complexity" evidence="1">
    <location>
        <begin position="58"/>
        <end position="76"/>
    </location>
</feature>
<feature type="compositionally biased region" description="Acidic residues" evidence="1">
    <location>
        <begin position="137"/>
        <end position="147"/>
    </location>
</feature>
<feature type="compositionally biased region" description="Acidic residues" evidence="1">
    <location>
        <begin position="195"/>
        <end position="235"/>
    </location>
</feature>
<name>A0A9P8CVD3_MORAP</name>
<gene>
    <name evidence="2" type="ORF">KVV02_000066</name>
</gene>
<accession>A0A9P8CVD3</accession>
<proteinExistence type="predicted"/>
<organism evidence="2 3">
    <name type="scientific">Mortierella alpina</name>
    <name type="common">Oleaginous fungus</name>
    <name type="synonym">Mortierella renispora</name>
    <dbReference type="NCBI Taxonomy" id="64518"/>
    <lineage>
        <taxon>Eukaryota</taxon>
        <taxon>Fungi</taxon>
        <taxon>Fungi incertae sedis</taxon>
        <taxon>Mucoromycota</taxon>
        <taxon>Mortierellomycotina</taxon>
        <taxon>Mortierellomycetes</taxon>
        <taxon>Mortierellales</taxon>
        <taxon>Mortierellaceae</taxon>
        <taxon>Mortierella</taxon>
    </lineage>
</organism>
<reference evidence="2" key="1">
    <citation type="submission" date="2021-07" db="EMBL/GenBank/DDBJ databases">
        <title>Draft genome of Mortierella alpina, strain LL118, isolated from an aspen leaf litter sample.</title>
        <authorList>
            <person name="Yang S."/>
            <person name="Vinatzer B.A."/>
        </authorList>
    </citation>
    <scope>NUCLEOTIDE SEQUENCE</scope>
    <source>
        <strain evidence="2">LL118</strain>
    </source>
</reference>
<comment type="caution">
    <text evidence="2">The sequence shown here is derived from an EMBL/GenBank/DDBJ whole genome shotgun (WGS) entry which is preliminary data.</text>
</comment>
<evidence type="ECO:0000313" key="3">
    <source>
        <dbReference type="Proteomes" id="UP000717515"/>
    </source>
</evidence>
<dbReference type="AlphaFoldDB" id="A0A9P8CVD3"/>
<feature type="region of interest" description="Disordered" evidence="1">
    <location>
        <begin position="137"/>
        <end position="157"/>
    </location>
</feature>
<feature type="region of interest" description="Disordered" evidence="1">
    <location>
        <begin position="54"/>
        <end position="86"/>
    </location>
</feature>
<protein>
    <submittedName>
        <fullName evidence="2">Uncharacterized protein</fullName>
    </submittedName>
</protein>
<dbReference type="EMBL" id="JAIFTL010000251">
    <property type="protein sequence ID" value="KAG9320872.1"/>
    <property type="molecule type" value="Genomic_DNA"/>
</dbReference>
<evidence type="ECO:0000313" key="2">
    <source>
        <dbReference type="EMBL" id="KAG9320872.1"/>
    </source>
</evidence>
<dbReference type="Proteomes" id="UP000717515">
    <property type="component" value="Unassembled WGS sequence"/>
</dbReference>
<feature type="region of interest" description="Disordered" evidence="1">
    <location>
        <begin position="185"/>
        <end position="253"/>
    </location>
</feature>
<evidence type="ECO:0000256" key="1">
    <source>
        <dbReference type="SAM" id="MobiDB-lite"/>
    </source>
</evidence>